<dbReference type="EMBL" id="ADMG01000035">
    <property type="protein sequence ID" value="EKB30892.1"/>
    <property type="molecule type" value="Genomic_DNA"/>
</dbReference>
<dbReference type="eggNOG" id="COG3475">
    <property type="taxonomic scope" value="Bacteria"/>
</dbReference>
<protein>
    <recommendedName>
        <fullName evidence="1">LicD/FKTN/FKRP nucleotidyltransferase domain-containing protein</fullName>
    </recommendedName>
</protein>
<dbReference type="Pfam" id="PF04991">
    <property type="entry name" value="LicD"/>
    <property type="match status" value="1"/>
</dbReference>
<dbReference type="Proteomes" id="UP000005835">
    <property type="component" value="Unassembled WGS sequence"/>
</dbReference>
<comment type="caution">
    <text evidence="2">The sequence shown here is derived from an EMBL/GenBank/DDBJ whole genome shotgun (WGS) entry which is preliminary data.</text>
</comment>
<sequence length="243" mass="28407">MTEHQIEYVIAYGTLLGAVRHQGFIPWDDDLDVLMTRENYEKLLSVETQLPSYFCLQRKENDPAYPLDFPKLRDNRVHTLEGNDNDLGISNGGFIDIFILDGFNAQENILRNHIDEIRQVRELHDYRQTLPKYSFKRRLLKIKLSSLINKKNKTEKILQEQFISITDKTKIVVCKLFLSEGTWRFEDIFPVKRVYNFGGLILPGPNNFDNVLKGCGYGNYMEYPPADKRHTHLIEFSVLDSMD</sequence>
<reference evidence="2 3" key="1">
    <citation type="submission" date="2012-05" db="EMBL/GenBank/DDBJ databases">
        <title>The Genome Sequence of Sutterella wadsworthensis 2_1_59BFAA.</title>
        <authorList>
            <consortium name="The Broad Institute Genome Sequencing Platform"/>
            <person name="Earl A."/>
            <person name="Ward D."/>
            <person name="Feldgarden M."/>
            <person name="Gevers D."/>
            <person name="Daigneault M."/>
            <person name="Strauss J."/>
            <person name="Allen-Vercoe E."/>
            <person name="Walker B."/>
            <person name="Young S.K."/>
            <person name="Zeng Q."/>
            <person name="Gargeya S."/>
            <person name="Fitzgerald M."/>
            <person name="Haas B."/>
            <person name="Abouelleil A."/>
            <person name="Alvarado L."/>
            <person name="Arachchi H.M."/>
            <person name="Berlin A.M."/>
            <person name="Chapman S.B."/>
            <person name="Goldberg J."/>
            <person name="Griggs A."/>
            <person name="Gujja S."/>
            <person name="Hansen M."/>
            <person name="Howarth C."/>
            <person name="Imamovic A."/>
            <person name="Larimer J."/>
            <person name="McCowen C."/>
            <person name="Montmayeur A."/>
            <person name="Murphy C."/>
            <person name="Neiman D."/>
            <person name="Pearson M."/>
            <person name="Priest M."/>
            <person name="Roberts A."/>
            <person name="Saif S."/>
            <person name="Shea T."/>
            <person name="Sisk P."/>
            <person name="Sykes S."/>
            <person name="Wortman J."/>
            <person name="Nusbaum C."/>
            <person name="Birren B."/>
        </authorList>
    </citation>
    <scope>NUCLEOTIDE SEQUENCE [LARGE SCALE GENOMIC DNA]</scope>
    <source>
        <strain evidence="2 3">2_1_59BFAA</strain>
    </source>
</reference>
<evidence type="ECO:0000259" key="1">
    <source>
        <dbReference type="Pfam" id="PF04991"/>
    </source>
</evidence>
<dbReference type="AlphaFoldDB" id="K1JT45"/>
<organism evidence="2 3">
    <name type="scientific">Sutterella wadsworthensis 2_1_59BFAA</name>
    <dbReference type="NCBI Taxonomy" id="742823"/>
    <lineage>
        <taxon>Bacteria</taxon>
        <taxon>Pseudomonadati</taxon>
        <taxon>Pseudomonadota</taxon>
        <taxon>Betaproteobacteria</taxon>
        <taxon>Burkholderiales</taxon>
        <taxon>Sutterellaceae</taxon>
        <taxon>Sutterella</taxon>
    </lineage>
</organism>
<keyword evidence="3" id="KW-1185">Reference proteome</keyword>
<gene>
    <name evidence="2" type="ORF">HMPREF9465_01582</name>
</gene>
<feature type="domain" description="LicD/FKTN/FKRP nucleotidyltransferase" evidence="1">
    <location>
        <begin position="3"/>
        <end position="213"/>
    </location>
</feature>
<dbReference type="RefSeq" id="WP_005435835.1">
    <property type="nucleotide sequence ID" value="NZ_JH815517.1"/>
</dbReference>
<name>K1JT45_9BURK</name>
<accession>K1JT45</accession>
<dbReference type="PANTHER" id="PTHR43404">
    <property type="entry name" value="LIPOPOLYSACCHARIDE CHOLINEPHOSPHOTRANSFERASE LICD"/>
    <property type="match status" value="1"/>
</dbReference>
<dbReference type="InterPro" id="IPR052942">
    <property type="entry name" value="LPS_cholinephosphotransferase"/>
</dbReference>
<dbReference type="HOGENOM" id="CLU_075543_1_0_4"/>
<evidence type="ECO:0000313" key="2">
    <source>
        <dbReference type="EMBL" id="EKB30892.1"/>
    </source>
</evidence>
<evidence type="ECO:0000313" key="3">
    <source>
        <dbReference type="Proteomes" id="UP000005835"/>
    </source>
</evidence>
<dbReference type="PANTHER" id="PTHR43404:SF2">
    <property type="entry name" value="LIPOPOLYSACCHARIDE CHOLINEPHOSPHOTRANSFERASE LICD"/>
    <property type="match status" value="1"/>
</dbReference>
<dbReference type="InterPro" id="IPR007074">
    <property type="entry name" value="LicD/FKTN/FKRP_NTP_transf"/>
</dbReference>
<dbReference type="GO" id="GO:0009100">
    <property type="term" value="P:glycoprotein metabolic process"/>
    <property type="evidence" value="ECO:0007669"/>
    <property type="project" value="UniProtKB-ARBA"/>
</dbReference>
<proteinExistence type="predicted"/>